<keyword evidence="3" id="KW-1185">Reference proteome</keyword>
<evidence type="ECO:0000256" key="1">
    <source>
        <dbReference type="ARBA" id="ARBA00005437"/>
    </source>
</evidence>
<accession>A0A8H8UAJ1</accession>
<name>A0A8H8UAJ1_9HELO</name>
<evidence type="ECO:0000313" key="2">
    <source>
        <dbReference type="EMBL" id="TVY36644.1"/>
    </source>
</evidence>
<proteinExistence type="inferred from homology"/>
<dbReference type="SUPFAM" id="SSF54518">
    <property type="entry name" value="Tubby C-terminal domain-like"/>
    <property type="match status" value="1"/>
</dbReference>
<dbReference type="Pfam" id="PF04525">
    <property type="entry name" value="LOR"/>
    <property type="match status" value="1"/>
</dbReference>
<dbReference type="InterPro" id="IPR025659">
    <property type="entry name" value="Tubby-like_C"/>
</dbReference>
<dbReference type="EMBL" id="QGMJ01000411">
    <property type="protein sequence ID" value="TVY36644.1"/>
    <property type="molecule type" value="Genomic_DNA"/>
</dbReference>
<gene>
    <name evidence="2" type="ORF">LSUB1_G005936</name>
</gene>
<dbReference type="PANTHER" id="PTHR31087:SF161">
    <property type="entry name" value="TUBBY C 2 FAMILY PROTEIN"/>
    <property type="match status" value="1"/>
</dbReference>
<sequence length="197" mass="21787">MPPMQLAPFNPPLGINPAYCVPRQTILAMKEKVWSLSGDTFHITDETGHEVVQCRGQTFSLSDRKEFADTAGRPLFSLRTKLLSIHKCFYAEAPGGEVLFEVKGKFSIGTSKMIATFQNASNGAPIELLVKGDWLDRSATITMGNVVVAQISRSYFNMREIFGGQQSYYVTVAPNVDLALMAAICVCLDEKENEKKK</sequence>
<evidence type="ECO:0000313" key="3">
    <source>
        <dbReference type="Proteomes" id="UP000462212"/>
    </source>
</evidence>
<dbReference type="Gene3D" id="2.40.160.200">
    <property type="entry name" value="LURP1-related"/>
    <property type="match status" value="1"/>
</dbReference>
<dbReference type="PANTHER" id="PTHR31087">
    <property type="match status" value="1"/>
</dbReference>
<dbReference type="InterPro" id="IPR038595">
    <property type="entry name" value="LOR_sf"/>
</dbReference>
<protein>
    <submittedName>
        <fullName evidence="2">Protein LURP-one-related</fullName>
    </submittedName>
</protein>
<dbReference type="InterPro" id="IPR007612">
    <property type="entry name" value="LOR"/>
</dbReference>
<reference evidence="2 3" key="1">
    <citation type="submission" date="2018-05" db="EMBL/GenBank/DDBJ databases">
        <title>Genome sequencing and assembly of the regulated plant pathogen Lachnellula willkommii and related sister species for the development of diagnostic species identification markers.</title>
        <authorList>
            <person name="Giroux E."/>
            <person name="Bilodeau G."/>
        </authorList>
    </citation>
    <scope>NUCLEOTIDE SEQUENCE [LARGE SCALE GENOMIC DNA]</scope>
    <source>
        <strain evidence="2 3">CBS 197.66</strain>
    </source>
</reference>
<comment type="similarity">
    <text evidence="1">Belongs to the LOR family.</text>
</comment>
<comment type="caution">
    <text evidence="2">The sequence shown here is derived from an EMBL/GenBank/DDBJ whole genome shotgun (WGS) entry which is preliminary data.</text>
</comment>
<dbReference type="Proteomes" id="UP000462212">
    <property type="component" value="Unassembled WGS sequence"/>
</dbReference>
<organism evidence="2 3">
    <name type="scientific">Lachnellula subtilissima</name>
    <dbReference type="NCBI Taxonomy" id="602034"/>
    <lineage>
        <taxon>Eukaryota</taxon>
        <taxon>Fungi</taxon>
        <taxon>Dikarya</taxon>
        <taxon>Ascomycota</taxon>
        <taxon>Pezizomycotina</taxon>
        <taxon>Leotiomycetes</taxon>
        <taxon>Helotiales</taxon>
        <taxon>Lachnaceae</taxon>
        <taxon>Lachnellula</taxon>
    </lineage>
</organism>
<dbReference type="OrthoDB" id="97518at2759"/>
<dbReference type="AlphaFoldDB" id="A0A8H8UAJ1"/>